<evidence type="ECO:0000313" key="3">
    <source>
        <dbReference type="Proteomes" id="UP000196230"/>
    </source>
</evidence>
<protein>
    <recommendedName>
        <fullName evidence="4">DUF2516 family protein</fullName>
    </recommendedName>
</protein>
<name>A0A1R4IM74_9MICC</name>
<evidence type="ECO:0008006" key="4">
    <source>
        <dbReference type="Google" id="ProtNLM"/>
    </source>
</evidence>
<dbReference type="InterPro" id="IPR019662">
    <property type="entry name" value="DUF2516"/>
</dbReference>
<dbReference type="Proteomes" id="UP000196230">
    <property type="component" value="Unassembled WGS sequence"/>
</dbReference>
<sequence>MAGMTHPFVYAAYVEYWLMLALGIVALALEVWAVVDAARRRPEDFLRAGIREKRFWLMLTGGATLIGVLGVLGPFGGLGVLGLLAVCVAAVYLAGPREQMNLYSGGRSGW</sequence>
<keyword evidence="1" id="KW-0812">Transmembrane</keyword>
<keyword evidence="1" id="KW-1133">Transmembrane helix</keyword>
<accession>A0A1R4IM74</accession>
<organism evidence="2 3">
    <name type="scientific">Micrococcus lylae</name>
    <dbReference type="NCBI Taxonomy" id="1273"/>
    <lineage>
        <taxon>Bacteria</taxon>
        <taxon>Bacillati</taxon>
        <taxon>Actinomycetota</taxon>
        <taxon>Actinomycetes</taxon>
        <taxon>Micrococcales</taxon>
        <taxon>Micrococcaceae</taxon>
        <taxon>Micrococcus</taxon>
    </lineage>
</organism>
<evidence type="ECO:0000256" key="1">
    <source>
        <dbReference type="SAM" id="Phobius"/>
    </source>
</evidence>
<feature type="transmembrane region" description="Helical" evidence="1">
    <location>
        <begin position="16"/>
        <end position="35"/>
    </location>
</feature>
<evidence type="ECO:0000313" key="2">
    <source>
        <dbReference type="EMBL" id="SJN20765.1"/>
    </source>
</evidence>
<dbReference type="Pfam" id="PF10724">
    <property type="entry name" value="DUF2516"/>
    <property type="match status" value="1"/>
</dbReference>
<feature type="transmembrane region" description="Helical" evidence="1">
    <location>
        <begin position="78"/>
        <end position="95"/>
    </location>
</feature>
<proteinExistence type="predicted"/>
<feature type="transmembrane region" description="Helical" evidence="1">
    <location>
        <begin position="55"/>
        <end position="72"/>
    </location>
</feature>
<dbReference type="EMBL" id="FUKP01000019">
    <property type="protein sequence ID" value="SJN20765.1"/>
    <property type="molecule type" value="Genomic_DNA"/>
</dbReference>
<dbReference type="AlphaFoldDB" id="A0A1R4IM74"/>
<reference evidence="2 3" key="1">
    <citation type="submission" date="2017-02" db="EMBL/GenBank/DDBJ databases">
        <authorList>
            <person name="Peterson S.W."/>
        </authorList>
    </citation>
    <scope>NUCLEOTIDE SEQUENCE [LARGE SCALE GENOMIC DNA]</scope>
    <source>
        <strain evidence="2 3">2B3F</strain>
    </source>
</reference>
<keyword evidence="1" id="KW-0472">Membrane</keyword>
<gene>
    <name evidence="2" type="ORF">FM125_03255</name>
</gene>